<feature type="site" description="Participates in a stacking interaction with the thymidine ring of dTDP-4-oxo-6-deoxyglucose" evidence="3">
    <location>
        <position position="136"/>
    </location>
</feature>
<evidence type="ECO:0000256" key="1">
    <source>
        <dbReference type="ARBA" id="ARBA00010154"/>
    </source>
</evidence>
<gene>
    <name evidence="4" type="ORF">SAMN04487820_11026</name>
</gene>
<dbReference type="CDD" id="cd00438">
    <property type="entry name" value="cupin_RmlC"/>
    <property type="match status" value="1"/>
</dbReference>
<dbReference type="AlphaFoldDB" id="A0A1G9DDQ6"/>
<dbReference type="PANTHER" id="PTHR21047:SF2">
    <property type="entry name" value="THYMIDINE DIPHOSPHO-4-KETO-RHAMNOSE 3,5-EPIMERASE"/>
    <property type="match status" value="1"/>
</dbReference>
<feature type="active site" description="Proton acceptor" evidence="2">
    <location>
        <position position="60"/>
    </location>
</feature>
<dbReference type="GO" id="GO:0005829">
    <property type="term" value="C:cytosol"/>
    <property type="evidence" value="ECO:0007669"/>
    <property type="project" value="TreeGrafter"/>
</dbReference>
<keyword evidence="5" id="KW-1185">Reference proteome</keyword>
<dbReference type="EMBL" id="FNFM01000010">
    <property type="protein sequence ID" value="SDK61995.1"/>
    <property type="molecule type" value="Genomic_DNA"/>
</dbReference>
<dbReference type="GO" id="GO:0000271">
    <property type="term" value="P:polysaccharide biosynthetic process"/>
    <property type="evidence" value="ECO:0007669"/>
    <property type="project" value="TreeGrafter"/>
</dbReference>
<evidence type="ECO:0000313" key="5">
    <source>
        <dbReference type="Proteomes" id="UP000199213"/>
    </source>
</evidence>
<reference evidence="5" key="1">
    <citation type="submission" date="2016-10" db="EMBL/GenBank/DDBJ databases">
        <authorList>
            <person name="Varghese N."/>
            <person name="Submissions S."/>
        </authorList>
    </citation>
    <scope>NUCLEOTIDE SEQUENCE [LARGE SCALE GENOMIC DNA]</scope>
    <source>
        <strain evidence="5">DSM 45460</strain>
    </source>
</reference>
<dbReference type="Pfam" id="PF00908">
    <property type="entry name" value="dTDP_sugar_isom"/>
    <property type="match status" value="1"/>
</dbReference>
<dbReference type="Gene3D" id="2.60.120.10">
    <property type="entry name" value="Jelly Rolls"/>
    <property type="match status" value="1"/>
</dbReference>
<dbReference type="GO" id="GO:0008830">
    <property type="term" value="F:dTDP-4-dehydrorhamnose 3,5-epimerase activity"/>
    <property type="evidence" value="ECO:0007669"/>
    <property type="project" value="InterPro"/>
</dbReference>
<proteinExistence type="inferred from homology"/>
<dbReference type="Proteomes" id="UP000199213">
    <property type="component" value="Unassembled WGS sequence"/>
</dbReference>
<dbReference type="InterPro" id="IPR014710">
    <property type="entry name" value="RmlC-like_jellyroll"/>
</dbReference>
<evidence type="ECO:0000256" key="2">
    <source>
        <dbReference type="PIRSR" id="PIRSR600888-1"/>
    </source>
</evidence>
<dbReference type="SUPFAM" id="SSF51182">
    <property type="entry name" value="RmlC-like cupins"/>
    <property type="match status" value="1"/>
</dbReference>
<evidence type="ECO:0000313" key="4">
    <source>
        <dbReference type="EMBL" id="SDK61995.1"/>
    </source>
</evidence>
<accession>A0A1G9DDQ6</accession>
<dbReference type="PANTHER" id="PTHR21047">
    <property type="entry name" value="DTDP-6-DEOXY-D-GLUCOSE-3,5 EPIMERASE"/>
    <property type="match status" value="1"/>
</dbReference>
<protein>
    <submittedName>
        <fullName evidence="4">dTDP-4-dehydrorhamnose 3,5-epimerase</fullName>
    </submittedName>
</protein>
<sequence>MRRLGISGAVEFTPPVFPDHRGLFVAPFQQEAFAEAIGHPLPLAQLNNSVSHRNVVRGVHFADVPPGQAKYVYCPQGSLLDVVVDVRLGSPTFGRWEAVRLDSRNYNGLYLAEGLGHAFAALAEDTVMIYLCSTPYNPPAEHAINPLDPELGLPWDELDAEPVLSEKDRSAPSLAEAREAGLLPRHEDCLAHYDRLRSAQRQTE</sequence>
<comment type="similarity">
    <text evidence="1">Belongs to the dTDP-4-dehydrorhamnose 3,5-epimerase family.</text>
</comment>
<evidence type="ECO:0000256" key="3">
    <source>
        <dbReference type="PIRSR" id="PIRSR600888-3"/>
    </source>
</evidence>
<organism evidence="4 5">
    <name type="scientific">Actinopolyspora mzabensis</name>
    <dbReference type="NCBI Taxonomy" id="995066"/>
    <lineage>
        <taxon>Bacteria</taxon>
        <taxon>Bacillati</taxon>
        <taxon>Actinomycetota</taxon>
        <taxon>Actinomycetes</taxon>
        <taxon>Actinopolysporales</taxon>
        <taxon>Actinopolysporaceae</taxon>
        <taxon>Actinopolyspora</taxon>
    </lineage>
</organism>
<dbReference type="InterPro" id="IPR000888">
    <property type="entry name" value="RmlC-like"/>
</dbReference>
<dbReference type="RefSeq" id="WP_218120202.1">
    <property type="nucleotide sequence ID" value="NZ_FNFM01000010.1"/>
</dbReference>
<dbReference type="InterPro" id="IPR011051">
    <property type="entry name" value="RmlC_Cupin_sf"/>
</dbReference>
<name>A0A1G9DDQ6_ACTMZ</name>
<feature type="active site" description="Proton donor" evidence="2">
    <location>
        <position position="130"/>
    </location>
</feature>
<dbReference type="GO" id="GO:0019305">
    <property type="term" value="P:dTDP-rhamnose biosynthetic process"/>
    <property type="evidence" value="ECO:0007669"/>
    <property type="project" value="TreeGrafter"/>
</dbReference>